<name>A0A142VVK0_9SPHN</name>
<evidence type="ECO:0000313" key="2">
    <source>
        <dbReference type="EMBL" id="AMU93843.1"/>
    </source>
</evidence>
<feature type="domain" description="Thioesterase" evidence="1">
    <location>
        <begin position="51"/>
        <end position="120"/>
    </location>
</feature>
<dbReference type="RefSeq" id="WP_062900924.1">
    <property type="nucleotide sequence ID" value="NZ_CP013342.1"/>
</dbReference>
<accession>A0A142VVK0</accession>
<dbReference type="STRING" id="1219058.AOA14_04400"/>
<dbReference type="Gene3D" id="3.10.129.10">
    <property type="entry name" value="Hotdog Thioesterase"/>
    <property type="match status" value="1"/>
</dbReference>
<evidence type="ECO:0000259" key="1">
    <source>
        <dbReference type="Pfam" id="PF03061"/>
    </source>
</evidence>
<proteinExistence type="predicted"/>
<dbReference type="InterPro" id="IPR029069">
    <property type="entry name" value="HotDog_dom_sf"/>
</dbReference>
<evidence type="ECO:0000313" key="3">
    <source>
        <dbReference type="Proteomes" id="UP000076234"/>
    </source>
</evidence>
<dbReference type="Pfam" id="PF03061">
    <property type="entry name" value="4HBT"/>
    <property type="match status" value="1"/>
</dbReference>
<dbReference type="AlphaFoldDB" id="A0A142VVK0"/>
<sequence>MDRTQGEWRPLNFDDPFCAHVGGMQMLHTGDRAEPVRFGLEVQPHQCNRLGFCHGGLLSTFLDIALGVCAIEICGHDWGGPTINLSVDFLQGAPMGDWIESRVILEHTTRSLMFVTGSVVGSPGKIARATALFKQPRSAPITA</sequence>
<dbReference type="EMBL" id="CP013342">
    <property type="protein sequence ID" value="AMU93843.1"/>
    <property type="molecule type" value="Genomic_DNA"/>
</dbReference>
<protein>
    <recommendedName>
        <fullName evidence="1">Thioesterase domain-containing protein</fullName>
    </recommendedName>
</protein>
<reference evidence="2 3" key="2">
    <citation type="journal article" date="2016" name="Genome Announc.">
        <title>Complete Genome Sequence of Sphingopyxis terrae Strain 203-1 (NBRC 111660), a Polyethylene Glycol Degrader.</title>
        <authorList>
            <person name="Ohtsubo Y."/>
            <person name="Nonoyama S."/>
            <person name="Nagata Y."/>
            <person name="Numata M."/>
            <person name="Tsuchikane K."/>
            <person name="Hosoyama A."/>
            <person name="Yamazoe A."/>
            <person name="Tsuda M."/>
            <person name="Fujita N."/>
            <person name="Kawai F."/>
        </authorList>
    </citation>
    <scope>NUCLEOTIDE SEQUENCE [LARGE SCALE GENOMIC DNA]</scope>
    <source>
        <strain evidence="2 3">203-1</strain>
    </source>
</reference>
<dbReference type="KEGG" id="ster:AOA14_04400"/>
<dbReference type="Proteomes" id="UP000076234">
    <property type="component" value="Chromosome"/>
</dbReference>
<dbReference type="GO" id="GO:0016790">
    <property type="term" value="F:thiolester hydrolase activity"/>
    <property type="evidence" value="ECO:0007669"/>
    <property type="project" value="UniProtKB-ARBA"/>
</dbReference>
<organism evidence="2 3">
    <name type="scientific">Sphingopyxis terrae subsp. terrae NBRC 15098</name>
    <dbReference type="NCBI Taxonomy" id="1219058"/>
    <lineage>
        <taxon>Bacteria</taxon>
        <taxon>Pseudomonadati</taxon>
        <taxon>Pseudomonadota</taxon>
        <taxon>Alphaproteobacteria</taxon>
        <taxon>Sphingomonadales</taxon>
        <taxon>Sphingomonadaceae</taxon>
        <taxon>Sphingopyxis</taxon>
    </lineage>
</organism>
<reference evidence="3" key="1">
    <citation type="submission" date="2015-11" db="EMBL/GenBank/DDBJ databases">
        <title>Complete genome sequence of a polyethylene glycol-degrading strain Sphingopyxis terrae strain 203-1 (NBRC 15098).</title>
        <authorList>
            <person name="Yoshiyuki O."/>
            <person name="Shouta N."/>
            <person name="Nagata Y."/>
            <person name="Numata M."/>
            <person name="Tsuchikane K."/>
            <person name="Hosoyama A."/>
            <person name="Yamazoe A."/>
            <person name="Tsuda M."/>
            <person name="Fujita N."/>
            <person name="Kawai F."/>
        </authorList>
    </citation>
    <scope>NUCLEOTIDE SEQUENCE [LARGE SCALE GENOMIC DNA]</scope>
    <source>
        <strain evidence="3">203-1</strain>
    </source>
</reference>
<dbReference type="InterPro" id="IPR006683">
    <property type="entry name" value="Thioestr_dom"/>
</dbReference>
<dbReference type="CDD" id="cd03443">
    <property type="entry name" value="PaaI_thioesterase"/>
    <property type="match status" value="1"/>
</dbReference>
<dbReference type="SUPFAM" id="SSF54637">
    <property type="entry name" value="Thioesterase/thiol ester dehydrase-isomerase"/>
    <property type="match status" value="1"/>
</dbReference>
<gene>
    <name evidence="2" type="ORF">AOA14_04400</name>
</gene>